<dbReference type="OrthoDB" id="1123245at2"/>
<dbReference type="Gene3D" id="2.60.40.10">
    <property type="entry name" value="Immunoglobulins"/>
    <property type="match status" value="1"/>
</dbReference>
<gene>
    <name evidence="2" type="ORF">TBC1_12746</name>
</gene>
<dbReference type="SUPFAM" id="SSF49299">
    <property type="entry name" value="PKD domain"/>
    <property type="match status" value="1"/>
</dbReference>
<sequence>MKRLILFRSLLLTLGAFLLLSGVSALGQVNETRVTGGLYCPKSQFVTPVMVTSVENVDSISLTLTFPSQTLAYLSYRQVNPLLLTGFPIVEANGSRVTFTWKSAAPISITNDKLLEFVFETGTQPGSLDWDEAVCYYRQSDGNELLSEYIGAEIELFPSLYVEIEEIDATCSGKCDANIAAYVTGGLKPYQYLWNGEPALFDSIKTGACSGINNLNITDANGCVLDTNFSVSELPSTKVEVEVTPDTVYIQNPVVTFSFTEDQNVVEWLWDFGDGSEKSRERNPLHVYSTAATPDLESYQVKLIVVNSQGCDTLIIFELPVSEAEIFIPNVFTPNGDNINDVFKIAKANDGGSSSGSEYIPLNLEYMRLELVVLDRWGRKVYDNDNYKNDWDGGNLPEGTYYYRLNTYGYFRDETYRGAVTILRGNRN</sequence>
<dbReference type="Proteomes" id="UP000053091">
    <property type="component" value="Unassembled WGS sequence"/>
</dbReference>
<dbReference type="STRING" id="1678841.TBC1_12746"/>
<feature type="domain" description="PKD" evidence="1">
    <location>
        <begin position="255"/>
        <end position="293"/>
    </location>
</feature>
<dbReference type="InterPro" id="IPR022409">
    <property type="entry name" value="PKD/Chitinase_dom"/>
</dbReference>
<dbReference type="CDD" id="cd00146">
    <property type="entry name" value="PKD"/>
    <property type="match status" value="1"/>
</dbReference>
<reference evidence="2" key="1">
    <citation type="journal article" date="2015" name="Genome Announc.">
        <title>Draft Genome Sequence of Bacteroidales Strain TBC1, a Novel Isolate from a Methanogenic Wastewater Treatment System.</title>
        <authorList>
            <person name="Tourlousse D.M."/>
            <person name="Matsuura N."/>
            <person name="Sun L."/>
            <person name="Toyonaga M."/>
            <person name="Kuroda K."/>
            <person name="Ohashi A."/>
            <person name="Cruz R."/>
            <person name="Yamaguchi T."/>
            <person name="Sekiguchi Y."/>
        </authorList>
    </citation>
    <scope>NUCLEOTIDE SEQUENCE [LARGE SCALE GENOMIC DNA]</scope>
    <source>
        <strain evidence="2">TBC1</strain>
    </source>
</reference>
<dbReference type="SMART" id="SM00089">
    <property type="entry name" value="PKD"/>
    <property type="match status" value="1"/>
</dbReference>
<dbReference type="Pfam" id="PF18911">
    <property type="entry name" value="PKD_4"/>
    <property type="match status" value="1"/>
</dbReference>
<dbReference type="InterPro" id="IPR013783">
    <property type="entry name" value="Ig-like_fold"/>
</dbReference>
<organism evidence="2">
    <name type="scientific">Lentimicrobium saccharophilum</name>
    <dbReference type="NCBI Taxonomy" id="1678841"/>
    <lineage>
        <taxon>Bacteria</taxon>
        <taxon>Pseudomonadati</taxon>
        <taxon>Bacteroidota</taxon>
        <taxon>Bacteroidia</taxon>
        <taxon>Bacteroidales</taxon>
        <taxon>Lentimicrobiaceae</taxon>
        <taxon>Lentimicrobium</taxon>
    </lineage>
</organism>
<dbReference type="Pfam" id="PF13585">
    <property type="entry name" value="CHU_C"/>
    <property type="match status" value="1"/>
</dbReference>
<proteinExistence type="predicted"/>
<dbReference type="InterPro" id="IPR000601">
    <property type="entry name" value="PKD_dom"/>
</dbReference>
<dbReference type="RefSeq" id="WP_062044889.1">
    <property type="nucleotide sequence ID" value="NZ_DF968183.1"/>
</dbReference>
<keyword evidence="3" id="KW-1185">Reference proteome</keyword>
<evidence type="ECO:0000313" key="3">
    <source>
        <dbReference type="Proteomes" id="UP000053091"/>
    </source>
</evidence>
<evidence type="ECO:0000259" key="1">
    <source>
        <dbReference type="PROSITE" id="PS50093"/>
    </source>
</evidence>
<name>A0A0S7C4Y7_9BACT</name>
<protein>
    <submittedName>
        <fullName evidence="2">Protein containing PKD domain/C-terminal domain</fullName>
    </submittedName>
</protein>
<accession>A0A0S7C4Y7</accession>
<dbReference type="InterPro" id="IPR035986">
    <property type="entry name" value="PKD_dom_sf"/>
</dbReference>
<dbReference type="AlphaFoldDB" id="A0A0S7C4Y7"/>
<dbReference type="EMBL" id="DF968183">
    <property type="protein sequence ID" value="GAP44932.1"/>
    <property type="molecule type" value="Genomic_DNA"/>
</dbReference>
<dbReference type="PROSITE" id="PS50093">
    <property type="entry name" value="PKD"/>
    <property type="match status" value="1"/>
</dbReference>
<evidence type="ECO:0000313" key="2">
    <source>
        <dbReference type="EMBL" id="GAP44932.1"/>
    </source>
</evidence>